<name>A0A4P7N9H1_PYROR</name>
<dbReference type="Proteomes" id="UP000294847">
    <property type="component" value="Chromosome 3"/>
</dbReference>
<proteinExistence type="predicted"/>
<accession>A0A4P7N9H1</accession>
<gene>
    <name evidence="1" type="ORF">PoMZ_03324</name>
</gene>
<evidence type="ECO:0000313" key="1">
    <source>
        <dbReference type="EMBL" id="QBZ58372.1"/>
    </source>
</evidence>
<sequence length="191" mass="20713">MQTSFATISQLMVVLLAAGTLAAPLSTTAAEEPKLEARRDSRCADEGFGCTQRCYPGTDKCGWVAIPPPRPKAAKREEAVQIDETVEVVKAPRLEARRDSRCADEGFGCTQRCYPGTNKCGWVAIPPPRAKTAKRDEVNETIEVAEAEVDSGDAAPIEARQTCDRDRGFGCSYRCYGNQCTMVPNPPPRSG</sequence>
<evidence type="ECO:0000313" key="2">
    <source>
        <dbReference type="Proteomes" id="UP000294847"/>
    </source>
</evidence>
<dbReference type="VEuPathDB" id="FungiDB:M_BR32_EuGene_00127501"/>
<reference evidence="1 2" key="1">
    <citation type="journal article" date="2019" name="Mol. Biol. Evol.">
        <title>Blast fungal genomes show frequent chromosomal changes, gene gains and losses, and effector gene turnover.</title>
        <authorList>
            <person name="Gomez Luciano L.B."/>
            <person name="Jason Tsai I."/>
            <person name="Chuma I."/>
            <person name="Tosa Y."/>
            <person name="Chen Y.H."/>
            <person name="Li J.Y."/>
            <person name="Li M.Y."/>
            <person name="Jade Lu M.Y."/>
            <person name="Nakayashiki H."/>
            <person name="Li W.H."/>
        </authorList>
    </citation>
    <scope>NUCLEOTIDE SEQUENCE [LARGE SCALE GENOMIC DNA]</scope>
    <source>
        <strain evidence="1">MZ5-1-6</strain>
    </source>
</reference>
<dbReference type="EMBL" id="CP034206">
    <property type="protein sequence ID" value="QBZ58372.1"/>
    <property type="molecule type" value="Genomic_DNA"/>
</dbReference>
<organism evidence="1 2">
    <name type="scientific">Pyricularia oryzae</name>
    <name type="common">Rice blast fungus</name>
    <name type="synonym">Magnaporthe oryzae</name>
    <dbReference type="NCBI Taxonomy" id="318829"/>
    <lineage>
        <taxon>Eukaryota</taxon>
        <taxon>Fungi</taxon>
        <taxon>Dikarya</taxon>
        <taxon>Ascomycota</taxon>
        <taxon>Pezizomycotina</taxon>
        <taxon>Sordariomycetes</taxon>
        <taxon>Sordariomycetidae</taxon>
        <taxon>Magnaporthales</taxon>
        <taxon>Pyriculariaceae</taxon>
        <taxon>Pyricularia</taxon>
    </lineage>
</organism>
<dbReference type="AlphaFoldDB" id="A0A4P7N9H1"/>
<protein>
    <submittedName>
        <fullName evidence="1">Uncharacterized protein</fullName>
    </submittedName>
</protein>